<feature type="transmembrane region" description="Helical" evidence="16">
    <location>
        <begin position="318"/>
        <end position="336"/>
    </location>
</feature>
<evidence type="ECO:0000256" key="2">
    <source>
        <dbReference type="ARBA" id="ARBA00006278"/>
    </source>
</evidence>
<keyword evidence="8" id="KW-0274">FAD</keyword>
<keyword evidence="14" id="KW-0325">Glycoprotein</keyword>
<feature type="transmembrane region" description="Helical" evidence="16">
    <location>
        <begin position="381"/>
        <end position="399"/>
    </location>
</feature>
<dbReference type="EMBL" id="OZ022410">
    <property type="protein sequence ID" value="CAK9441175.1"/>
    <property type="molecule type" value="Genomic_DNA"/>
</dbReference>
<keyword evidence="17" id="KW-0732">Signal</keyword>
<dbReference type="SFLD" id="SFLDG01168">
    <property type="entry name" value="Ferric_reductase_subgroup_(FRE"/>
    <property type="match status" value="1"/>
</dbReference>
<keyword evidence="11" id="KW-0560">Oxidoreductase</keyword>
<feature type="transmembrane region" description="Helical" evidence="16">
    <location>
        <begin position="279"/>
        <end position="297"/>
    </location>
</feature>
<evidence type="ECO:0000256" key="15">
    <source>
        <dbReference type="ARBA" id="ARBA00048483"/>
    </source>
</evidence>
<dbReference type="EC" id="1.16.1.9" evidence="3"/>
<keyword evidence="4" id="KW-0813">Transport</keyword>
<dbReference type="GeneID" id="92210240"/>
<comment type="subcellular location">
    <subcellularLocation>
        <location evidence="1">Cell membrane</location>
        <topology evidence="1">Multi-pass membrane protein</topology>
    </subcellularLocation>
</comment>
<evidence type="ECO:0000256" key="6">
    <source>
        <dbReference type="ARBA" id="ARBA00022630"/>
    </source>
</evidence>
<evidence type="ECO:0000256" key="12">
    <source>
        <dbReference type="ARBA" id="ARBA00023065"/>
    </source>
</evidence>
<evidence type="ECO:0000256" key="1">
    <source>
        <dbReference type="ARBA" id="ARBA00004651"/>
    </source>
</evidence>
<dbReference type="InterPro" id="IPR013130">
    <property type="entry name" value="Fe3_Rdtase_TM_dom"/>
</dbReference>
<sequence>MISTIRASLLLILATSLIPAAQAAGDFEIYHADDFPVQACTGLLGKTANFFESKKVAKDAYCSVKNQQALGTMAECIERLQESRNHNSRKLFLKSCKKSNLTEAKYLDAYHNATSFGFVDTTKDKSFNKTKPYSKPVLVSAKKIDAAYDAVATRWYNYNYAHWFGIALFAYWFGILFYAGAVNFLSFACPGLIMSLKGKAVNVFRRYVTLPALFGKTHAHHKTIFSHFHVMFPTRLESLIVFAWFVMAVVFCCTNYHHVSPNYIWPQKWNEMGRKIADRTGIIVLWQMPILVLFAGRNNFLQWISGWPYARFVYFHKWIARTVFLIGIVHAVGMTFNGRGIGKYYTRMAQAYVRWGVATLTMMGLMCFQALAAFRRSNYEVFLLIHIVLAIFVVAGLWLHTTEPGFDMWMWGAVAAWGFDRAVRIARLAFFGIRTAQVQLVANETLRVSVSRPAYWKPFPGCHAFIHFLRPTCFWQSHPFTIVDSVEEKDTITFYLKVKGGVTHGLYQYLSQQPGQKAQVKVTVEGPYGSPIPASRYESGLYIAGGNGIPGIYYEATAVAKKLGSKRRLQLFWVVRHYRSLEWFYRELQKLATLPIDTRIYVTQPHVGLVEPITSNITDDEVEQQEEQEKKSDVEESTDYIVQLKKSLSHIEFVESRPDMYQLVATEISAATTPLAIASCAHGSMVDDIRKSVADNLDNSPYRIELFEQIQAW</sequence>
<dbReference type="PANTHER" id="PTHR32361">
    <property type="entry name" value="FERRIC/CUPRIC REDUCTASE TRANSMEMBRANE COMPONENT"/>
    <property type="match status" value="1"/>
</dbReference>
<evidence type="ECO:0000256" key="5">
    <source>
        <dbReference type="ARBA" id="ARBA00022475"/>
    </source>
</evidence>
<dbReference type="Pfam" id="PF08022">
    <property type="entry name" value="FAD_binding_8"/>
    <property type="match status" value="1"/>
</dbReference>
<dbReference type="SUPFAM" id="SSF63380">
    <property type="entry name" value="Riboflavin synthase domain-like"/>
    <property type="match status" value="1"/>
</dbReference>
<keyword evidence="7 16" id="KW-0812">Transmembrane</keyword>
<accession>A0ABP0ZUD8</accession>
<proteinExistence type="inferred from homology"/>
<feature type="transmembrane region" description="Helical" evidence="16">
    <location>
        <begin position="356"/>
        <end position="374"/>
    </location>
</feature>
<feature type="chain" id="PRO_5046849605" description="ferric-chelate reductase (NADPH)" evidence="17">
    <location>
        <begin position="24"/>
        <end position="713"/>
    </location>
</feature>
<dbReference type="InterPro" id="IPR013112">
    <property type="entry name" value="FAD-bd_8"/>
</dbReference>
<dbReference type="Proteomes" id="UP001497383">
    <property type="component" value="Chromosome 6"/>
</dbReference>
<feature type="domain" description="FAD-binding FR-type" evidence="18">
    <location>
        <begin position="428"/>
        <end position="534"/>
    </location>
</feature>
<dbReference type="InterPro" id="IPR051410">
    <property type="entry name" value="Ferric/Cupric_Reductase"/>
</dbReference>
<dbReference type="CDD" id="cd06186">
    <property type="entry name" value="NOX_Duox_like_FAD_NADP"/>
    <property type="match status" value="1"/>
</dbReference>
<reference evidence="19 20" key="1">
    <citation type="submission" date="2024-03" db="EMBL/GenBank/DDBJ databases">
        <authorList>
            <person name="Brejova B."/>
        </authorList>
    </citation>
    <scope>NUCLEOTIDE SEQUENCE [LARGE SCALE GENOMIC DNA]</scope>
    <source>
        <strain evidence="19 20">CBS 14171</strain>
    </source>
</reference>
<dbReference type="SFLD" id="SFLDS00052">
    <property type="entry name" value="Ferric_Reductase_Domain"/>
    <property type="match status" value="1"/>
</dbReference>
<evidence type="ECO:0000256" key="14">
    <source>
        <dbReference type="ARBA" id="ARBA00023180"/>
    </source>
</evidence>
<feature type="transmembrane region" description="Helical" evidence="16">
    <location>
        <begin position="239"/>
        <end position="259"/>
    </location>
</feature>
<keyword evidence="9" id="KW-0249">Electron transport</keyword>
<dbReference type="Gene3D" id="3.40.50.80">
    <property type="entry name" value="Nucleotide-binding domain of ferredoxin-NADP reductase (FNR) module"/>
    <property type="match status" value="1"/>
</dbReference>
<evidence type="ECO:0000313" key="19">
    <source>
        <dbReference type="EMBL" id="CAK9441175.1"/>
    </source>
</evidence>
<keyword evidence="12" id="KW-0406">Ion transport</keyword>
<protein>
    <recommendedName>
        <fullName evidence="3">ferric-chelate reductase (NADPH)</fullName>
        <ecNumber evidence="3">1.16.1.9</ecNumber>
    </recommendedName>
</protein>
<keyword evidence="20" id="KW-1185">Reference proteome</keyword>
<keyword evidence="6" id="KW-0285">Flavoprotein</keyword>
<dbReference type="InterPro" id="IPR017938">
    <property type="entry name" value="Riboflavin_synthase-like_b-brl"/>
</dbReference>
<evidence type="ECO:0000256" key="10">
    <source>
        <dbReference type="ARBA" id="ARBA00022989"/>
    </source>
</evidence>
<keyword evidence="10 16" id="KW-1133">Transmembrane helix</keyword>
<dbReference type="InterPro" id="IPR039261">
    <property type="entry name" value="FNR_nucleotide-bd"/>
</dbReference>
<evidence type="ECO:0000313" key="20">
    <source>
        <dbReference type="Proteomes" id="UP001497383"/>
    </source>
</evidence>
<evidence type="ECO:0000256" key="7">
    <source>
        <dbReference type="ARBA" id="ARBA00022692"/>
    </source>
</evidence>
<evidence type="ECO:0000256" key="8">
    <source>
        <dbReference type="ARBA" id="ARBA00022827"/>
    </source>
</evidence>
<feature type="signal peptide" evidence="17">
    <location>
        <begin position="1"/>
        <end position="23"/>
    </location>
</feature>
<dbReference type="PROSITE" id="PS51384">
    <property type="entry name" value="FAD_FR"/>
    <property type="match status" value="1"/>
</dbReference>
<evidence type="ECO:0000256" key="9">
    <source>
        <dbReference type="ARBA" id="ARBA00022982"/>
    </source>
</evidence>
<evidence type="ECO:0000256" key="11">
    <source>
        <dbReference type="ARBA" id="ARBA00023002"/>
    </source>
</evidence>
<evidence type="ECO:0000256" key="3">
    <source>
        <dbReference type="ARBA" id="ARBA00012668"/>
    </source>
</evidence>
<dbReference type="Pfam" id="PF08030">
    <property type="entry name" value="NAD_binding_6"/>
    <property type="match status" value="1"/>
</dbReference>
<gene>
    <name evidence="19" type="ORF">LODBEIA_P50440</name>
</gene>
<dbReference type="Pfam" id="PF01794">
    <property type="entry name" value="Ferric_reduct"/>
    <property type="match status" value="1"/>
</dbReference>
<dbReference type="SUPFAM" id="SSF52343">
    <property type="entry name" value="Ferredoxin reductase-like, C-terminal NADP-linked domain"/>
    <property type="match status" value="1"/>
</dbReference>
<dbReference type="PANTHER" id="PTHR32361:SF9">
    <property type="entry name" value="FERRIC REDUCTASE TRANSMEMBRANE COMPONENT 3-RELATED"/>
    <property type="match status" value="1"/>
</dbReference>
<organism evidence="19 20">
    <name type="scientific">Lodderomyces beijingensis</name>
    <dbReference type="NCBI Taxonomy" id="1775926"/>
    <lineage>
        <taxon>Eukaryota</taxon>
        <taxon>Fungi</taxon>
        <taxon>Dikarya</taxon>
        <taxon>Ascomycota</taxon>
        <taxon>Saccharomycotina</taxon>
        <taxon>Pichiomycetes</taxon>
        <taxon>Debaryomycetaceae</taxon>
        <taxon>Candida/Lodderomyces clade</taxon>
        <taxon>Lodderomyces</taxon>
    </lineage>
</organism>
<evidence type="ECO:0000256" key="17">
    <source>
        <dbReference type="SAM" id="SignalP"/>
    </source>
</evidence>
<dbReference type="InterPro" id="IPR013121">
    <property type="entry name" value="Fe_red_NAD-bd_6"/>
</dbReference>
<name>A0ABP0ZUD8_9ASCO</name>
<dbReference type="InterPro" id="IPR017927">
    <property type="entry name" value="FAD-bd_FR_type"/>
</dbReference>
<evidence type="ECO:0000259" key="18">
    <source>
        <dbReference type="PROSITE" id="PS51384"/>
    </source>
</evidence>
<evidence type="ECO:0000256" key="16">
    <source>
        <dbReference type="SAM" id="Phobius"/>
    </source>
</evidence>
<comment type="catalytic activity">
    <reaction evidence="15">
        <text>2 a Fe(II)-siderophore + NADP(+) + H(+) = 2 a Fe(III)-siderophore + NADPH</text>
        <dbReference type="Rhea" id="RHEA:28795"/>
        <dbReference type="Rhea" id="RHEA-COMP:11342"/>
        <dbReference type="Rhea" id="RHEA-COMP:11344"/>
        <dbReference type="ChEBI" id="CHEBI:15378"/>
        <dbReference type="ChEBI" id="CHEBI:29033"/>
        <dbReference type="ChEBI" id="CHEBI:29034"/>
        <dbReference type="ChEBI" id="CHEBI:57783"/>
        <dbReference type="ChEBI" id="CHEBI:58349"/>
        <dbReference type="EC" id="1.16.1.9"/>
    </reaction>
</comment>
<feature type="transmembrane region" description="Helical" evidence="16">
    <location>
        <begin position="163"/>
        <end position="196"/>
    </location>
</feature>
<evidence type="ECO:0000256" key="4">
    <source>
        <dbReference type="ARBA" id="ARBA00022448"/>
    </source>
</evidence>
<evidence type="ECO:0000256" key="13">
    <source>
        <dbReference type="ARBA" id="ARBA00023136"/>
    </source>
</evidence>
<keyword evidence="5" id="KW-1003">Cell membrane</keyword>
<keyword evidence="13 16" id="KW-0472">Membrane</keyword>
<comment type="similarity">
    <text evidence="2">Belongs to the ferric reductase (FRE) family.</text>
</comment>
<dbReference type="RefSeq" id="XP_066831982.1">
    <property type="nucleotide sequence ID" value="XM_066975333.1"/>
</dbReference>